<dbReference type="Gene3D" id="1.10.3480.10">
    <property type="entry name" value="TorD-like"/>
    <property type="match status" value="1"/>
</dbReference>
<accession>A0ABQ6J4I1</accession>
<sequence length="219" mass="25336">MTNKTTDIYLELHAIARLLHNVFLDYPTVESIQYFNDNQLDQSWPILISSEHNTQGKILLNKFLSTWQAEQINDIKLDYGQLYFGPGEPSAMPWGSVYLGEQQILNDQSTIQLINFYKKVGIKFELKYNQPLDHIALFYSAIDLLLQQLLDEPNNTLAKDTLVILLQQHMLPWSGRCHELAIKHAQTDFYRAIALLAQDFESVLAHTTNVVPMPMRLFR</sequence>
<dbReference type="Proteomes" id="UP001157046">
    <property type="component" value="Unassembled WGS sequence"/>
</dbReference>
<keyword evidence="3" id="KW-1185">Reference proteome</keyword>
<dbReference type="PANTHER" id="PTHR34227:SF13">
    <property type="entry name" value="TAT PROOFREADING CHAPERONE DMSD-RELATED"/>
    <property type="match status" value="1"/>
</dbReference>
<dbReference type="InterPro" id="IPR020945">
    <property type="entry name" value="DMSO/NO3_reduct_chaperone"/>
</dbReference>
<keyword evidence="1" id="KW-0143">Chaperone</keyword>
<dbReference type="InterPro" id="IPR036411">
    <property type="entry name" value="TorD-like_sf"/>
</dbReference>
<dbReference type="RefSeq" id="WP_220775029.1">
    <property type="nucleotide sequence ID" value="NZ_BPFC01000232.1"/>
</dbReference>
<name>A0ABQ6J4I1_9GAMM</name>
<dbReference type="InterPro" id="IPR050289">
    <property type="entry name" value="TorD/DmsD_chaperones"/>
</dbReference>
<protein>
    <submittedName>
        <fullName evidence="2">Molecular chaperone TorD</fullName>
    </submittedName>
</protein>
<evidence type="ECO:0000313" key="2">
    <source>
        <dbReference type="EMBL" id="GMA82205.1"/>
    </source>
</evidence>
<dbReference type="Pfam" id="PF02613">
    <property type="entry name" value="Nitrate_red_del"/>
    <property type="match status" value="1"/>
</dbReference>
<evidence type="ECO:0000313" key="3">
    <source>
        <dbReference type="Proteomes" id="UP001157046"/>
    </source>
</evidence>
<evidence type="ECO:0000256" key="1">
    <source>
        <dbReference type="ARBA" id="ARBA00023186"/>
    </source>
</evidence>
<dbReference type="SUPFAM" id="SSF89155">
    <property type="entry name" value="TorD-like"/>
    <property type="match status" value="1"/>
</dbReference>
<dbReference type="PANTHER" id="PTHR34227">
    <property type="entry name" value="CHAPERONE PROTEIN YCDY"/>
    <property type="match status" value="1"/>
</dbReference>
<organism evidence="2 3">
    <name type="scientific">Shewanella glacialipiscicola</name>
    <dbReference type="NCBI Taxonomy" id="614069"/>
    <lineage>
        <taxon>Bacteria</taxon>
        <taxon>Pseudomonadati</taxon>
        <taxon>Pseudomonadota</taxon>
        <taxon>Gammaproteobacteria</taxon>
        <taxon>Alteromonadales</taxon>
        <taxon>Shewanellaceae</taxon>
        <taxon>Shewanella</taxon>
    </lineage>
</organism>
<dbReference type="EMBL" id="BSUY01000001">
    <property type="protein sequence ID" value="GMA82205.1"/>
    <property type="molecule type" value="Genomic_DNA"/>
</dbReference>
<comment type="caution">
    <text evidence="2">The sequence shown here is derived from an EMBL/GenBank/DDBJ whole genome shotgun (WGS) entry which is preliminary data.</text>
</comment>
<proteinExistence type="predicted"/>
<gene>
    <name evidence="2" type="primary">dmsG</name>
    <name evidence="2" type="ORF">GCM10025855_17380</name>
</gene>
<reference evidence="3" key="1">
    <citation type="journal article" date="2019" name="Int. J. Syst. Evol. Microbiol.">
        <title>The Global Catalogue of Microorganisms (GCM) 10K type strain sequencing project: providing services to taxonomists for standard genome sequencing and annotation.</title>
        <authorList>
            <consortium name="The Broad Institute Genomics Platform"/>
            <consortium name="The Broad Institute Genome Sequencing Center for Infectious Disease"/>
            <person name="Wu L."/>
            <person name="Ma J."/>
        </authorList>
    </citation>
    <scope>NUCLEOTIDE SEQUENCE [LARGE SCALE GENOMIC DNA]</scope>
    <source>
        <strain evidence="3">NBRC 102030</strain>
    </source>
</reference>